<sequence>MLFSILLLDVLRVDSKVFSIAE</sequence>
<evidence type="ECO:0000313" key="1">
    <source>
        <dbReference type="EMBL" id="JAD18710.1"/>
    </source>
</evidence>
<reference evidence="1" key="1">
    <citation type="submission" date="2014-09" db="EMBL/GenBank/DDBJ databases">
        <authorList>
            <person name="Magalhaes I.L.F."/>
            <person name="Oliveira U."/>
            <person name="Santos F.R."/>
            <person name="Vidigal T.H.D.A."/>
            <person name="Brescovit A.D."/>
            <person name="Santos A.J."/>
        </authorList>
    </citation>
    <scope>NUCLEOTIDE SEQUENCE</scope>
    <source>
        <tissue evidence="1">Shoot tissue taken approximately 20 cm above the soil surface</tissue>
    </source>
</reference>
<dbReference type="AlphaFoldDB" id="A0A0A8Y144"/>
<dbReference type="EMBL" id="GBRH01279185">
    <property type="protein sequence ID" value="JAD18710.1"/>
    <property type="molecule type" value="Transcribed_RNA"/>
</dbReference>
<organism evidence="1">
    <name type="scientific">Arundo donax</name>
    <name type="common">Giant reed</name>
    <name type="synonym">Donax arundinaceus</name>
    <dbReference type="NCBI Taxonomy" id="35708"/>
    <lineage>
        <taxon>Eukaryota</taxon>
        <taxon>Viridiplantae</taxon>
        <taxon>Streptophyta</taxon>
        <taxon>Embryophyta</taxon>
        <taxon>Tracheophyta</taxon>
        <taxon>Spermatophyta</taxon>
        <taxon>Magnoliopsida</taxon>
        <taxon>Liliopsida</taxon>
        <taxon>Poales</taxon>
        <taxon>Poaceae</taxon>
        <taxon>PACMAD clade</taxon>
        <taxon>Arundinoideae</taxon>
        <taxon>Arundineae</taxon>
        <taxon>Arundo</taxon>
    </lineage>
</organism>
<proteinExistence type="predicted"/>
<accession>A0A0A8Y144</accession>
<protein>
    <submittedName>
        <fullName evidence="1">Uncharacterized protein</fullName>
    </submittedName>
</protein>
<reference evidence="1" key="2">
    <citation type="journal article" date="2015" name="Data Brief">
        <title>Shoot transcriptome of the giant reed, Arundo donax.</title>
        <authorList>
            <person name="Barrero R.A."/>
            <person name="Guerrero F.D."/>
            <person name="Moolhuijzen P."/>
            <person name="Goolsby J.A."/>
            <person name="Tidwell J."/>
            <person name="Bellgard S.E."/>
            <person name="Bellgard M.I."/>
        </authorList>
    </citation>
    <scope>NUCLEOTIDE SEQUENCE</scope>
    <source>
        <tissue evidence="1">Shoot tissue taken approximately 20 cm above the soil surface</tissue>
    </source>
</reference>
<name>A0A0A8Y144_ARUDO</name>